<keyword evidence="1" id="KW-1133">Transmembrane helix</keyword>
<dbReference type="InterPro" id="IPR033640">
    <property type="entry name" value="FAR_C"/>
</dbReference>
<keyword evidence="1" id="KW-0472">Membrane</keyword>
<evidence type="ECO:0000256" key="1">
    <source>
        <dbReference type="SAM" id="Phobius"/>
    </source>
</evidence>
<evidence type="ECO:0000313" key="4">
    <source>
        <dbReference type="Proteomes" id="UP000791440"/>
    </source>
</evidence>
<dbReference type="CDD" id="cd09071">
    <property type="entry name" value="FAR_C"/>
    <property type="match status" value="1"/>
</dbReference>
<keyword evidence="4" id="KW-1185">Reference proteome</keyword>
<dbReference type="EMBL" id="JH668306">
    <property type="protein sequence ID" value="KAG6443930.1"/>
    <property type="molecule type" value="Genomic_DNA"/>
</dbReference>
<reference evidence="3" key="1">
    <citation type="journal article" date="2016" name="Insect Biochem. Mol. Biol.">
        <title>Multifaceted biological insights from a draft genome sequence of the tobacco hornworm moth, Manduca sexta.</title>
        <authorList>
            <person name="Kanost M.R."/>
            <person name="Arrese E.L."/>
            <person name="Cao X."/>
            <person name="Chen Y.R."/>
            <person name="Chellapilla S."/>
            <person name="Goldsmith M.R."/>
            <person name="Grosse-Wilde E."/>
            <person name="Heckel D.G."/>
            <person name="Herndon N."/>
            <person name="Jiang H."/>
            <person name="Papanicolaou A."/>
            <person name="Qu J."/>
            <person name="Soulages J.L."/>
            <person name="Vogel H."/>
            <person name="Walters J."/>
            <person name="Waterhouse R.M."/>
            <person name="Ahn S.J."/>
            <person name="Almeida F.C."/>
            <person name="An C."/>
            <person name="Aqrawi P."/>
            <person name="Bretschneider A."/>
            <person name="Bryant W.B."/>
            <person name="Bucks S."/>
            <person name="Chao H."/>
            <person name="Chevignon G."/>
            <person name="Christen J.M."/>
            <person name="Clarke D.F."/>
            <person name="Dittmer N.T."/>
            <person name="Ferguson L.C.F."/>
            <person name="Garavelou S."/>
            <person name="Gordon K.H.J."/>
            <person name="Gunaratna R.T."/>
            <person name="Han Y."/>
            <person name="Hauser F."/>
            <person name="He Y."/>
            <person name="Heidel-Fischer H."/>
            <person name="Hirsh A."/>
            <person name="Hu Y."/>
            <person name="Jiang H."/>
            <person name="Kalra D."/>
            <person name="Klinner C."/>
            <person name="Konig C."/>
            <person name="Kovar C."/>
            <person name="Kroll A.R."/>
            <person name="Kuwar S.S."/>
            <person name="Lee S.L."/>
            <person name="Lehman R."/>
            <person name="Li K."/>
            <person name="Li Z."/>
            <person name="Liang H."/>
            <person name="Lovelace S."/>
            <person name="Lu Z."/>
            <person name="Mansfield J.H."/>
            <person name="McCulloch K.J."/>
            <person name="Mathew T."/>
            <person name="Morton B."/>
            <person name="Muzny D.M."/>
            <person name="Neunemann D."/>
            <person name="Ongeri F."/>
            <person name="Pauchet Y."/>
            <person name="Pu L.L."/>
            <person name="Pyrousis I."/>
            <person name="Rao X.J."/>
            <person name="Redding A."/>
            <person name="Roesel C."/>
            <person name="Sanchez-Gracia A."/>
            <person name="Schaack S."/>
            <person name="Shukla A."/>
            <person name="Tetreau G."/>
            <person name="Wang Y."/>
            <person name="Xiong G.H."/>
            <person name="Traut W."/>
            <person name="Walsh T.K."/>
            <person name="Worley K.C."/>
            <person name="Wu D."/>
            <person name="Wu W."/>
            <person name="Wu Y.Q."/>
            <person name="Zhang X."/>
            <person name="Zou Z."/>
            <person name="Zucker H."/>
            <person name="Briscoe A.D."/>
            <person name="Burmester T."/>
            <person name="Clem R.J."/>
            <person name="Feyereisen R."/>
            <person name="Grimmelikhuijzen C.J.P."/>
            <person name="Hamodrakas S.J."/>
            <person name="Hansson B.S."/>
            <person name="Huguet E."/>
            <person name="Jermiin L.S."/>
            <person name="Lan Q."/>
            <person name="Lehman H.K."/>
            <person name="Lorenzen M."/>
            <person name="Merzendorfer H."/>
            <person name="Michalopoulos I."/>
            <person name="Morton D.B."/>
            <person name="Muthukrishnan S."/>
            <person name="Oakeshott J.G."/>
            <person name="Palmer W."/>
            <person name="Park Y."/>
            <person name="Passarelli A.L."/>
            <person name="Rozas J."/>
            <person name="Schwartz L.M."/>
            <person name="Smith W."/>
            <person name="Southgate A."/>
            <person name="Vilcinskas A."/>
            <person name="Vogt R."/>
            <person name="Wang P."/>
            <person name="Werren J."/>
            <person name="Yu X.Q."/>
            <person name="Zhou J.J."/>
            <person name="Brown S.J."/>
            <person name="Scherer S.E."/>
            <person name="Richards S."/>
            <person name="Blissard G.W."/>
        </authorList>
    </citation>
    <scope>NUCLEOTIDE SEQUENCE</scope>
</reference>
<name>A0A922CEI2_MANSE</name>
<gene>
    <name evidence="3" type="ORF">O3G_MSEX003066</name>
</gene>
<dbReference type="AlphaFoldDB" id="A0A922CEI2"/>
<organism evidence="3 4">
    <name type="scientific">Manduca sexta</name>
    <name type="common">Tobacco hawkmoth</name>
    <name type="synonym">Tobacco hornworm</name>
    <dbReference type="NCBI Taxonomy" id="7130"/>
    <lineage>
        <taxon>Eukaryota</taxon>
        <taxon>Metazoa</taxon>
        <taxon>Ecdysozoa</taxon>
        <taxon>Arthropoda</taxon>
        <taxon>Hexapoda</taxon>
        <taxon>Insecta</taxon>
        <taxon>Pterygota</taxon>
        <taxon>Neoptera</taxon>
        <taxon>Endopterygota</taxon>
        <taxon>Lepidoptera</taxon>
        <taxon>Glossata</taxon>
        <taxon>Ditrysia</taxon>
        <taxon>Bombycoidea</taxon>
        <taxon>Sphingidae</taxon>
        <taxon>Sphinginae</taxon>
        <taxon>Sphingini</taxon>
        <taxon>Manduca</taxon>
    </lineage>
</organism>
<dbReference type="Proteomes" id="UP000791440">
    <property type="component" value="Unassembled WGS sequence"/>
</dbReference>
<evidence type="ECO:0000313" key="3">
    <source>
        <dbReference type="EMBL" id="KAG6443930.1"/>
    </source>
</evidence>
<evidence type="ECO:0000259" key="2">
    <source>
        <dbReference type="Pfam" id="PF03015"/>
    </source>
</evidence>
<keyword evidence="1" id="KW-0812">Transmembrane</keyword>
<feature type="domain" description="Fatty acyl-CoA reductase C-terminal" evidence="2">
    <location>
        <begin position="38"/>
        <end position="130"/>
    </location>
</feature>
<proteinExistence type="predicted"/>
<reference evidence="3" key="2">
    <citation type="submission" date="2020-12" db="EMBL/GenBank/DDBJ databases">
        <authorList>
            <person name="Kanost M."/>
        </authorList>
    </citation>
    <scope>NUCLEOTIDE SEQUENCE</scope>
</reference>
<dbReference type="Pfam" id="PF03015">
    <property type="entry name" value="Sterile"/>
    <property type="match status" value="1"/>
</dbReference>
<feature type="transmembrane region" description="Helical" evidence="1">
    <location>
        <begin position="147"/>
        <end position="165"/>
    </location>
</feature>
<comment type="caution">
    <text evidence="3">The sequence shown here is derived from an EMBL/GenBank/DDBJ whole genome shotgun (WGS) entry which is preliminary data.</text>
</comment>
<sequence length="198" mass="24290">MVSGEKWMHQYPFTVALWYPGGNIRSYWITYQISKFFYHLLPAYLIDGLLFLLRRERFMVKLQARISHGLEVVQYYTTKEWHFNNERFLSLHTRINAEDQSTFYFVDPHMDMDHYFENFVLGIRQYCCKEDPGNLPRARRLHRIRYIVDRAVKLFFLTLLLLFFFSKRHYFLSYVEMLDNAFKSLSPFPIIRREDYLY</sequence>
<feature type="transmembrane region" description="Helical" evidence="1">
    <location>
        <begin position="36"/>
        <end position="53"/>
    </location>
</feature>
<accession>A0A922CEI2</accession>
<protein>
    <recommendedName>
        <fullName evidence="2">Fatty acyl-CoA reductase C-terminal domain-containing protein</fullName>
    </recommendedName>
</protein>